<accession>A0ABN1WCL1</accession>
<evidence type="ECO:0000256" key="1">
    <source>
        <dbReference type="SAM" id="Phobius"/>
    </source>
</evidence>
<dbReference type="Proteomes" id="UP001500037">
    <property type="component" value="Unassembled WGS sequence"/>
</dbReference>
<feature type="transmembrane region" description="Helical" evidence="1">
    <location>
        <begin position="33"/>
        <end position="51"/>
    </location>
</feature>
<proteinExistence type="predicted"/>
<comment type="caution">
    <text evidence="2">The sequence shown here is derived from an EMBL/GenBank/DDBJ whole genome shotgun (WGS) entry which is preliminary data.</text>
</comment>
<keyword evidence="3" id="KW-1185">Reference proteome</keyword>
<evidence type="ECO:0000313" key="3">
    <source>
        <dbReference type="Proteomes" id="UP001500037"/>
    </source>
</evidence>
<dbReference type="EMBL" id="BAAALF010000045">
    <property type="protein sequence ID" value="GAA1238504.1"/>
    <property type="molecule type" value="Genomic_DNA"/>
</dbReference>
<reference evidence="2 3" key="1">
    <citation type="journal article" date="2019" name="Int. J. Syst. Evol. Microbiol.">
        <title>The Global Catalogue of Microorganisms (GCM) 10K type strain sequencing project: providing services to taxonomists for standard genome sequencing and annotation.</title>
        <authorList>
            <consortium name="The Broad Institute Genomics Platform"/>
            <consortium name="The Broad Institute Genome Sequencing Center for Infectious Disease"/>
            <person name="Wu L."/>
            <person name="Ma J."/>
        </authorList>
    </citation>
    <scope>NUCLEOTIDE SEQUENCE [LARGE SCALE GENOMIC DNA]</scope>
    <source>
        <strain evidence="2 3">JCM 13004</strain>
    </source>
</reference>
<gene>
    <name evidence="2" type="ORF">GCM10009665_30900</name>
</gene>
<organism evidence="2 3">
    <name type="scientific">Kitasatospora nipponensis</name>
    <dbReference type="NCBI Taxonomy" id="258049"/>
    <lineage>
        <taxon>Bacteria</taxon>
        <taxon>Bacillati</taxon>
        <taxon>Actinomycetota</taxon>
        <taxon>Actinomycetes</taxon>
        <taxon>Kitasatosporales</taxon>
        <taxon>Streptomycetaceae</taxon>
        <taxon>Kitasatospora</taxon>
    </lineage>
</organism>
<protein>
    <recommendedName>
        <fullName evidence="4">Secreted protein</fullName>
    </recommendedName>
</protein>
<evidence type="ECO:0008006" key="4">
    <source>
        <dbReference type="Google" id="ProtNLM"/>
    </source>
</evidence>
<sequence length="157" mass="16786">MLLLGHLLLGVALLLRVALLLGVLLVRQLLLRLLLRRLLLLPLLLLLLLPVRVPRERLALLLGLRVGVHRGVPRVVLAALHRVLALPLAAVRHLLLHHRLAGLAGLARLDVLTLAEVAGAALDGGLLLELLLLTEAGLGGVPWLGAVAPTLISHRIP</sequence>
<feature type="transmembrane region" description="Helical" evidence="1">
    <location>
        <begin position="6"/>
        <end position="26"/>
    </location>
</feature>
<keyword evidence="1" id="KW-0812">Transmembrane</keyword>
<name>A0ABN1WCL1_9ACTN</name>
<keyword evidence="1" id="KW-1133">Transmembrane helix</keyword>
<keyword evidence="1" id="KW-0472">Membrane</keyword>
<evidence type="ECO:0000313" key="2">
    <source>
        <dbReference type="EMBL" id="GAA1238504.1"/>
    </source>
</evidence>